<dbReference type="EMBL" id="JBICBM010000033">
    <property type="protein sequence ID" value="MFF9887621.1"/>
    <property type="molecule type" value="Genomic_DNA"/>
</dbReference>
<reference evidence="1 2" key="1">
    <citation type="submission" date="2024-10" db="EMBL/GenBank/DDBJ databases">
        <title>The Natural Products Discovery Center: Release of the First 8490 Sequenced Strains for Exploring Actinobacteria Biosynthetic Diversity.</title>
        <authorList>
            <person name="Kalkreuter E."/>
            <person name="Kautsar S.A."/>
            <person name="Yang D."/>
            <person name="Bader C.D."/>
            <person name="Teijaro C.N."/>
            <person name="Fluegel L."/>
            <person name="Davis C.M."/>
            <person name="Simpson J.R."/>
            <person name="Lauterbach L."/>
            <person name="Steele A.D."/>
            <person name="Gui C."/>
            <person name="Meng S."/>
            <person name="Li G."/>
            <person name="Viehrig K."/>
            <person name="Ye F."/>
            <person name="Su P."/>
            <person name="Kiefer A.F."/>
            <person name="Nichols A."/>
            <person name="Cepeda A.J."/>
            <person name="Yan W."/>
            <person name="Fan B."/>
            <person name="Jiang Y."/>
            <person name="Adhikari A."/>
            <person name="Zheng C.-J."/>
            <person name="Schuster L."/>
            <person name="Cowan T.M."/>
            <person name="Smanski M.J."/>
            <person name="Chevrette M.G."/>
            <person name="De Carvalho L.P.S."/>
            <person name="Shen B."/>
        </authorList>
    </citation>
    <scope>NUCLEOTIDE SEQUENCE [LARGE SCALE GENOMIC DNA]</scope>
    <source>
        <strain evidence="1 2">NPDC013366</strain>
    </source>
</reference>
<sequence length="56" mass="6419">MSARRVHSRYRRHLADAAMGSRPVVIDLSVRRLFCDTTRCARRTFAEQTAGLTVKQ</sequence>
<evidence type="ECO:0000313" key="2">
    <source>
        <dbReference type="Proteomes" id="UP001603418"/>
    </source>
</evidence>
<dbReference type="RefSeq" id="WP_078637822.1">
    <property type="nucleotide sequence ID" value="NZ_JBICBM010000033.1"/>
</dbReference>
<evidence type="ECO:0000313" key="1">
    <source>
        <dbReference type="EMBL" id="MFF9887621.1"/>
    </source>
</evidence>
<evidence type="ECO:0008006" key="3">
    <source>
        <dbReference type="Google" id="ProtNLM"/>
    </source>
</evidence>
<dbReference type="Proteomes" id="UP001603418">
    <property type="component" value="Unassembled WGS sequence"/>
</dbReference>
<keyword evidence="2" id="KW-1185">Reference proteome</keyword>
<name>A0ABW6ZA90_9ACTN</name>
<comment type="caution">
    <text evidence="1">The sequence shown here is derived from an EMBL/GenBank/DDBJ whole genome shotgun (WGS) entry which is preliminary data.</text>
</comment>
<gene>
    <name evidence="1" type="ORF">ACF1HC_39605</name>
</gene>
<protein>
    <recommendedName>
        <fullName evidence="3">Transposase</fullName>
    </recommendedName>
</protein>
<accession>A0ABW6ZA90</accession>
<proteinExistence type="predicted"/>
<organism evidence="1 2">
    <name type="scientific">Streptomyces eurythermus</name>
    <dbReference type="NCBI Taxonomy" id="42237"/>
    <lineage>
        <taxon>Bacteria</taxon>
        <taxon>Bacillati</taxon>
        <taxon>Actinomycetota</taxon>
        <taxon>Actinomycetes</taxon>
        <taxon>Kitasatosporales</taxon>
        <taxon>Streptomycetaceae</taxon>
        <taxon>Streptomyces</taxon>
    </lineage>
</organism>